<dbReference type="Proteomes" id="UP000054560">
    <property type="component" value="Unassembled WGS sequence"/>
</dbReference>
<gene>
    <name evidence="1" type="ORF">SARC_00699</name>
</gene>
<name>A0A0L0GE68_9EUKA</name>
<dbReference type="GeneID" id="25901203"/>
<dbReference type="EMBL" id="KQ241620">
    <property type="protein sequence ID" value="KNC87171.1"/>
    <property type="molecule type" value="Genomic_DNA"/>
</dbReference>
<dbReference type="AlphaFoldDB" id="A0A0L0GE68"/>
<evidence type="ECO:0000313" key="2">
    <source>
        <dbReference type="Proteomes" id="UP000054560"/>
    </source>
</evidence>
<evidence type="ECO:0000313" key="1">
    <source>
        <dbReference type="EMBL" id="KNC87171.1"/>
    </source>
</evidence>
<keyword evidence="2" id="KW-1185">Reference proteome</keyword>
<accession>A0A0L0GE68</accession>
<proteinExistence type="predicted"/>
<sequence>MVTLCDEDENGVFESTGFKHLGAEAGKTSMYNPRERMVMQCDEDENGVFESTGFKHLGAESGKTSAKVAEAVQILSSVAYDPENHWLAKFDPISLKLYDNAQRKC</sequence>
<reference evidence="1 2" key="1">
    <citation type="submission" date="2011-02" db="EMBL/GenBank/DDBJ databases">
        <title>The Genome Sequence of Sphaeroforma arctica JP610.</title>
        <authorList>
            <consortium name="The Broad Institute Genome Sequencing Platform"/>
            <person name="Russ C."/>
            <person name="Cuomo C."/>
            <person name="Young S.K."/>
            <person name="Zeng Q."/>
            <person name="Gargeya S."/>
            <person name="Alvarado L."/>
            <person name="Berlin A."/>
            <person name="Chapman S.B."/>
            <person name="Chen Z."/>
            <person name="Freedman E."/>
            <person name="Gellesch M."/>
            <person name="Goldberg J."/>
            <person name="Griggs A."/>
            <person name="Gujja S."/>
            <person name="Heilman E."/>
            <person name="Heiman D."/>
            <person name="Howarth C."/>
            <person name="Mehta T."/>
            <person name="Neiman D."/>
            <person name="Pearson M."/>
            <person name="Roberts A."/>
            <person name="Saif S."/>
            <person name="Shea T."/>
            <person name="Shenoy N."/>
            <person name="Sisk P."/>
            <person name="Stolte C."/>
            <person name="Sykes S."/>
            <person name="White J."/>
            <person name="Yandava C."/>
            <person name="Burger G."/>
            <person name="Gray M.W."/>
            <person name="Holland P.W.H."/>
            <person name="King N."/>
            <person name="Lang F.B.F."/>
            <person name="Roger A.J."/>
            <person name="Ruiz-Trillo I."/>
            <person name="Haas B."/>
            <person name="Nusbaum C."/>
            <person name="Birren B."/>
        </authorList>
    </citation>
    <scope>NUCLEOTIDE SEQUENCE [LARGE SCALE GENOMIC DNA]</scope>
    <source>
        <strain evidence="1 2">JP610</strain>
    </source>
</reference>
<dbReference type="RefSeq" id="XP_014161073.1">
    <property type="nucleotide sequence ID" value="XM_014305598.1"/>
</dbReference>
<organism evidence="1 2">
    <name type="scientific">Sphaeroforma arctica JP610</name>
    <dbReference type="NCBI Taxonomy" id="667725"/>
    <lineage>
        <taxon>Eukaryota</taxon>
        <taxon>Ichthyosporea</taxon>
        <taxon>Ichthyophonida</taxon>
        <taxon>Sphaeroforma</taxon>
    </lineage>
</organism>
<protein>
    <submittedName>
        <fullName evidence="1">Uncharacterized protein</fullName>
    </submittedName>
</protein>